<protein>
    <submittedName>
        <fullName evidence="1">Uncharacterized protein</fullName>
    </submittedName>
</protein>
<evidence type="ECO:0000313" key="1">
    <source>
        <dbReference type="EMBL" id="KKN24430.1"/>
    </source>
</evidence>
<dbReference type="EMBL" id="LAZR01002883">
    <property type="protein sequence ID" value="KKN24430.1"/>
    <property type="molecule type" value="Genomic_DNA"/>
</dbReference>
<name>A0A0F9NY64_9ZZZZ</name>
<dbReference type="AlphaFoldDB" id="A0A0F9NY64"/>
<gene>
    <name evidence="1" type="ORF">LCGC14_0895000</name>
</gene>
<sequence length="122" mass="13106">MTELKGTAGKGKREATRENVVAFIIAGIAYVKANSEYTGMHVKLSGFNAAFRNFFGVERDDGISLVDDAIEHALAEDGKAKLFFTRMARGGPIIWLMVDKPVAKAGVDALDSKAKGMLASIK</sequence>
<organism evidence="1">
    <name type="scientific">marine sediment metagenome</name>
    <dbReference type="NCBI Taxonomy" id="412755"/>
    <lineage>
        <taxon>unclassified sequences</taxon>
        <taxon>metagenomes</taxon>
        <taxon>ecological metagenomes</taxon>
    </lineage>
</organism>
<comment type="caution">
    <text evidence="1">The sequence shown here is derived from an EMBL/GenBank/DDBJ whole genome shotgun (WGS) entry which is preliminary data.</text>
</comment>
<accession>A0A0F9NY64</accession>
<proteinExistence type="predicted"/>
<reference evidence="1" key="1">
    <citation type="journal article" date="2015" name="Nature">
        <title>Complex archaea that bridge the gap between prokaryotes and eukaryotes.</title>
        <authorList>
            <person name="Spang A."/>
            <person name="Saw J.H."/>
            <person name="Jorgensen S.L."/>
            <person name="Zaremba-Niedzwiedzka K."/>
            <person name="Martijn J."/>
            <person name="Lind A.E."/>
            <person name="van Eijk R."/>
            <person name="Schleper C."/>
            <person name="Guy L."/>
            <person name="Ettema T.J."/>
        </authorList>
    </citation>
    <scope>NUCLEOTIDE SEQUENCE</scope>
</reference>